<sequence>MLRWEFDTEDEAQQMVQRLVQADGGKWRKQSAEAATQPPT</sequence>
<evidence type="ECO:0000313" key="2">
    <source>
        <dbReference type="Proteomes" id="UP000614915"/>
    </source>
</evidence>
<gene>
    <name evidence="1" type="ORF">IW248_005671</name>
</gene>
<dbReference type="EMBL" id="JADOTX010000001">
    <property type="protein sequence ID" value="MBG6069384.1"/>
    <property type="molecule type" value="Genomic_DNA"/>
</dbReference>
<organism evidence="1 2">
    <name type="scientific">Micromonospora ureilytica</name>
    <dbReference type="NCBI Taxonomy" id="709868"/>
    <lineage>
        <taxon>Bacteria</taxon>
        <taxon>Bacillati</taxon>
        <taxon>Actinomycetota</taxon>
        <taxon>Actinomycetes</taxon>
        <taxon>Micromonosporales</taxon>
        <taxon>Micromonosporaceae</taxon>
        <taxon>Micromonospora</taxon>
    </lineage>
</organism>
<name>A0ABS0JQZ6_9ACTN</name>
<protein>
    <submittedName>
        <fullName evidence="1">Uncharacterized protein</fullName>
    </submittedName>
</protein>
<reference evidence="1 2" key="1">
    <citation type="submission" date="2020-11" db="EMBL/GenBank/DDBJ databases">
        <title>Sequencing the genomes of 1000 actinobacteria strains.</title>
        <authorList>
            <person name="Klenk H.-P."/>
        </authorList>
    </citation>
    <scope>NUCLEOTIDE SEQUENCE [LARGE SCALE GENOMIC DNA]</scope>
    <source>
        <strain evidence="1 2">DSM 101692</strain>
    </source>
</reference>
<evidence type="ECO:0000313" key="1">
    <source>
        <dbReference type="EMBL" id="MBG6069384.1"/>
    </source>
</evidence>
<comment type="caution">
    <text evidence="1">The sequence shown here is derived from an EMBL/GenBank/DDBJ whole genome shotgun (WGS) entry which is preliminary data.</text>
</comment>
<keyword evidence="2" id="KW-1185">Reference proteome</keyword>
<dbReference type="Proteomes" id="UP000614915">
    <property type="component" value="Unassembled WGS sequence"/>
</dbReference>
<proteinExistence type="predicted"/>
<accession>A0ABS0JQZ6</accession>